<dbReference type="GO" id="GO:0006635">
    <property type="term" value="P:fatty acid beta-oxidation"/>
    <property type="evidence" value="ECO:0007669"/>
    <property type="project" value="TreeGrafter"/>
</dbReference>
<dbReference type="GO" id="GO:0016853">
    <property type="term" value="F:isomerase activity"/>
    <property type="evidence" value="ECO:0007669"/>
    <property type="project" value="UniProtKB-KW"/>
</dbReference>
<dbReference type="Gene3D" id="3.90.226.10">
    <property type="entry name" value="2-enoyl-CoA Hydratase, Chain A, domain 1"/>
    <property type="match status" value="1"/>
</dbReference>
<dbReference type="CDD" id="cd06558">
    <property type="entry name" value="crotonase-like"/>
    <property type="match status" value="1"/>
</dbReference>
<reference evidence="1 2" key="1">
    <citation type="submission" date="2020-02" db="EMBL/GenBank/DDBJ databases">
        <title>Paraburkholderia simonii sp. nov. and Paraburkholderia youngii sp. nov. Brazilian and Mexican Mimosa-associated rhizobia.</title>
        <authorList>
            <person name="Mavima L."/>
            <person name="Beukes C.W."/>
            <person name="Chan W.Y."/>
            <person name="Palmer M."/>
            <person name="De Meyer S.E."/>
            <person name="James E.K."/>
            <person name="Venter S.N."/>
            <person name="Steenkamp E.T."/>
        </authorList>
    </citation>
    <scope>NUCLEOTIDE SEQUENCE [LARGE SCALE GENOMIC DNA]</scope>
    <source>
        <strain evidence="1 2">JPY169</strain>
    </source>
</reference>
<dbReference type="Proteomes" id="UP000594380">
    <property type="component" value="Unassembled WGS sequence"/>
</dbReference>
<dbReference type="GeneID" id="301100492"/>
<name>A0A7Y6JXW5_9BURK</name>
<evidence type="ECO:0000313" key="1">
    <source>
        <dbReference type="EMBL" id="NUX99857.1"/>
    </source>
</evidence>
<keyword evidence="1" id="KW-0413">Isomerase</keyword>
<dbReference type="Pfam" id="PF00378">
    <property type="entry name" value="ECH_1"/>
    <property type="match status" value="1"/>
</dbReference>
<protein>
    <submittedName>
        <fullName evidence="1">Enoyl-CoA hydratase/isomerase family protein</fullName>
    </submittedName>
</protein>
<dbReference type="InterPro" id="IPR001753">
    <property type="entry name" value="Enoyl-CoA_hydra/iso"/>
</dbReference>
<organism evidence="1 2">
    <name type="scientific">Paraburkholderia youngii</name>
    <dbReference type="NCBI Taxonomy" id="2782701"/>
    <lineage>
        <taxon>Bacteria</taxon>
        <taxon>Pseudomonadati</taxon>
        <taxon>Pseudomonadota</taxon>
        <taxon>Betaproteobacteria</taxon>
        <taxon>Burkholderiales</taxon>
        <taxon>Burkholderiaceae</taxon>
        <taxon>Paraburkholderia</taxon>
    </lineage>
</organism>
<accession>A0A7Y6JXW5</accession>
<proteinExistence type="predicted"/>
<dbReference type="SUPFAM" id="SSF52096">
    <property type="entry name" value="ClpP/crotonase"/>
    <property type="match status" value="1"/>
</dbReference>
<dbReference type="AlphaFoldDB" id="A0A7Y6JXW5"/>
<dbReference type="EMBL" id="JAALDK010000001">
    <property type="protein sequence ID" value="NUX99857.1"/>
    <property type="molecule type" value="Genomic_DNA"/>
</dbReference>
<dbReference type="PANTHER" id="PTHR11941:SF54">
    <property type="entry name" value="ENOYL-COA HYDRATASE, MITOCHONDRIAL"/>
    <property type="match status" value="1"/>
</dbReference>
<evidence type="ECO:0000313" key="2">
    <source>
        <dbReference type="Proteomes" id="UP000594380"/>
    </source>
</evidence>
<dbReference type="PANTHER" id="PTHR11941">
    <property type="entry name" value="ENOYL-COA HYDRATASE-RELATED"/>
    <property type="match status" value="1"/>
</dbReference>
<dbReference type="RefSeq" id="WP_176106444.1">
    <property type="nucleotide sequence ID" value="NZ_JAALDK010000001.1"/>
</dbReference>
<sequence length="276" mass="29844">MTYQTLNIRRDGRTLFVDFNSPPLNLINAQMIGELFDLAGSLAFDRETAVVVFGSANPEFFVAHFDLNDLLRLSSDPTAPRSRYDDINVVQALSTAWQTLPQVTIGVVDGICRGAGLEFILALDMRFATPGSRFCLPEASGGILPAGGGTTRLAMLIGPARAREVILSARDFSGDEAATYGFVNRALPREDLHTYVSTLAHGVAKRPPSSIAAVDEVIKSVFGWAVDAQFAGFASENAAFMKLVDEPPVREGLEKMAQMQDVEHERDLPALLAAAE</sequence>
<gene>
    <name evidence="1" type="ORF">G5S42_09125</name>
</gene>
<comment type="caution">
    <text evidence="1">The sequence shown here is derived from an EMBL/GenBank/DDBJ whole genome shotgun (WGS) entry which is preliminary data.</text>
</comment>
<dbReference type="InterPro" id="IPR029045">
    <property type="entry name" value="ClpP/crotonase-like_dom_sf"/>
</dbReference>